<dbReference type="EMBL" id="SNWM01000001">
    <property type="protein sequence ID" value="TDO24619.1"/>
    <property type="molecule type" value="Genomic_DNA"/>
</dbReference>
<dbReference type="AlphaFoldDB" id="A0A4R6IQK8"/>
<organism evidence="1 2">
    <name type="scientific">Pedobacter duraquae</name>
    <dbReference type="NCBI Taxonomy" id="425511"/>
    <lineage>
        <taxon>Bacteria</taxon>
        <taxon>Pseudomonadati</taxon>
        <taxon>Bacteroidota</taxon>
        <taxon>Sphingobacteriia</taxon>
        <taxon>Sphingobacteriales</taxon>
        <taxon>Sphingobacteriaceae</taxon>
        <taxon>Pedobacter</taxon>
    </lineage>
</organism>
<evidence type="ECO:0000313" key="1">
    <source>
        <dbReference type="EMBL" id="TDO24619.1"/>
    </source>
</evidence>
<evidence type="ECO:0000313" key="2">
    <source>
        <dbReference type="Proteomes" id="UP000295499"/>
    </source>
</evidence>
<name>A0A4R6IQK8_9SPHI</name>
<sequence length="43" mass="5198">MTKNYYLNLGQIRPYLIPTGLKFLFTRDDLRMSRTTDQRLFSL</sequence>
<accession>A0A4R6IQK8</accession>
<dbReference type="Proteomes" id="UP000295499">
    <property type="component" value="Unassembled WGS sequence"/>
</dbReference>
<reference evidence="1 2" key="1">
    <citation type="submission" date="2019-03" db="EMBL/GenBank/DDBJ databases">
        <title>Genomic Encyclopedia of Archaeal and Bacterial Type Strains, Phase II (KMG-II): from individual species to whole genera.</title>
        <authorList>
            <person name="Goeker M."/>
        </authorList>
    </citation>
    <scope>NUCLEOTIDE SEQUENCE [LARGE SCALE GENOMIC DNA]</scope>
    <source>
        <strain evidence="1 2">DSM 19034</strain>
    </source>
</reference>
<protein>
    <submittedName>
        <fullName evidence="1">Uncharacterized protein</fullName>
    </submittedName>
</protein>
<proteinExistence type="predicted"/>
<keyword evidence="2" id="KW-1185">Reference proteome</keyword>
<comment type="caution">
    <text evidence="1">The sequence shown here is derived from an EMBL/GenBank/DDBJ whole genome shotgun (WGS) entry which is preliminary data.</text>
</comment>
<gene>
    <name evidence="1" type="ORF">CLV32_0908</name>
</gene>